<proteinExistence type="predicted"/>
<accession>A0A6J5QK04</accession>
<name>A0A6J5QK04_9CAUD</name>
<dbReference type="EMBL" id="LR797243">
    <property type="protein sequence ID" value="CAB4195995.1"/>
    <property type="molecule type" value="Genomic_DNA"/>
</dbReference>
<sequence>MTDQEFIQLLNDVAKKAKPFNSELIPIDSMEAILKETGLDSLDTLMCVVYLCEIYDVEDEKSKEMVGETPQDLFNFLKEWGRRQPADLAQAKEWFV</sequence>
<reference evidence="1" key="1">
    <citation type="submission" date="2020-05" db="EMBL/GenBank/DDBJ databases">
        <authorList>
            <person name="Chiriac C."/>
            <person name="Salcher M."/>
            <person name="Ghai R."/>
            <person name="Kavagutti S V."/>
        </authorList>
    </citation>
    <scope>NUCLEOTIDE SEQUENCE</scope>
</reference>
<protein>
    <submittedName>
        <fullName evidence="1">Uncharacterized protein</fullName>
    </submittedName>
</protein>
<evidence type="ECO:0000313" key="1">
    <source>
        <dbReference type="EMBL" id="CAB4181801.1"/>
    </source>
</evidence>
<organism evidence="1">
    <name type="scientific">uncultured Caudovirales phage</name>
    <dbReference type="NCBI Taxonomy" id="2100421"/>
    <lineage>
        <taxon>Viruses</taxon>
        <taxon>Duplodnaviria</taxon>
        <taxon>Heunggongvirae</taxon>
        <taxon>Uroviricota</taxon>
        <taxon>Caudoviricetes</taxon>
        <taxon>Peduoviridae</taxon>
        <taxon>Maltschvirus</taxon>
        <taxon>Maltschvirus maltsch</taxon>
    </lineage>
</organism>
<evidence type="ECO:0000313" key="2">
    <source>
        <dbReference type="EMBL" id="CAB4195995.1"/>
    </source>
</evidence>
<gene>
    <name evidence="1" type="ORF">UFOVP1068_68</name>
    <name evidence="2" type="ORF">UFOVP1300_50</name>
</gene>
<dbReference type="EMBL" id="LR797013">
    <property type="protein sequence ID" value="CAB4181801.1"/>
    <property type="molecule type" value="Genomic_DNA"/>
</dbReference>